<dbReference type="Proteomes" id="UP000095281">
    <property type="component" value="Unplaced"/>
</dbReference>
<proteinExistence type="predicted"/>
<reference evidence="2" key="1">
    <citation type="submission" date="2016-11" db="UniProtKB">
        <authorList>
            <consortium name="WormBaseParasite"/>
        </authorList>
    </citation>
    <scope>IDENTIFICATION</scope>
</reference>
<dbReference type="AlphaFoldDB" id="A0A1I8BYI7"/>
<name>A0A1I8BYI7_MELHA</name>
<sequence>MGYDELFAKKELNIRLLKNEKDEEDARVEGEE</sequence>
<keyword evidence="1" id="KW-1185">Reference proteome</keyword>
<evidence type="ECO:0000313" key="1">
    <source>
        <dbReference type="Proteomes" id="UP000095281"/>
    </source>
</evidence>
<dbReference type="WBParaSite" id="MhA1_Contig735.frz3.gene23">
    <property type="protein sequence ID" value="MhA1_Contig735.frz3.gene23"/>
    <property type="gene ID" value="MhA1_Contig735.frz3.gene23"/>
</dbReference>
<evidence type="ECO:0000313" key="2">
    <source>
        <dbReference type="WBParaSite" id="MhA1_Contig735.frz3.gene23"/>
    </source>
</evidence>
<accession>A0A1I8BYI7</accession>
<protein>
    <submittedName>
        <fullName evidence="2">Uncharacterized protein</fullName>
    </submittedName>
</protein>
<organism evidence="1 2">
    <name type="scientific">Meloidogyne hapla</name>
    <name type="common">Root-knot nematode worm</name>
    <dbReference type="NCBI Taxonomy" id="6305"/>
    <lineage>
        <taxon>Eukaryota</taxon>
        <taxon>Metazoa</taxon>
        <taxon>Ecdysozoa</taxon>
        <taxon>Nematoda</taxon>
        <taxon>Chromadorea</taxon>
        <taxon>Rhabditida</taxon>
        <taxon>Tylenchina</taxon>
        <taxon>Tylenchomorpha</taxon>
        <taxon>Tylenchoidea</taxon>
        <taxon>Meloidogynidae</taxon>
        <taxon>Meloidogyninae</taxon>
        <taxon>Meloidogyne</taxon>
    </lineage>
</organism>